<evidence type="ECO:0000256" key="1">
    <source>
        <dbReference type="SAM" id="MobiDB-lite"/>
    </source>
</evidence>
<dbReference type="Proteomes" id="UP000005801">
    <property type="component" value="Unassembled WGS sequence"/>
</dbReference>
<protein>
    <submittedName>
        <fullName evidence="2">Uncharacterized protein</fullName>
    </submittedName>
</protein>
<accession>A6FXQ9</accession>
<dbReference type="RefSeq" id="WP_006969258.1">
    <property type="nucleotide sequence ID" value="NZ_ABCS01000002.1"/>
</dbReference>
<proteinExistence type="predicted"/>
<evidence type="ECO:0000313" key="2">
    <source>
        <dbReference type="EMBL" id="EDM81647.1"/>
    </source>
</evidence>
<dbReference type="EMBL" id="ABCS01000002">
    <property type="protein sequence ID" value="EDM81647.1"/>
    <property type="molecule type" value="Genomic_DNA"/>
</dbReference>
<dbReference type="AlphaFoldDB" id="A6FXQ9"/>
<gene>
    <name evidence="2" type="ORF">PPSIR1_22059</name>
</gene>
<feature type="compositionally biased region" description="Basic and acidic residues" evidence="1">
    <location>
        <begin position="16"/>
        <end position="34"/>
    </location>
</feature>
<evidence type="ECO:0000313" key="3">
    <source>
        <dbReference type="Proteomes" id="UP000005801"/>
    </source>
</evidence>
<feature type="region of interest" description="Disordered" evidence="1">
    <location>
        <begin position="1"/>
        <end position="75"/>
    </location>
</feature>
<keyword evidence="3" id="KW-1185">Reference proteome</keyword>
<comment type="caution">
    <text evidence="2">The sequence shown here is derived from an EMBL/GenBank/DDBJ whole genome shotgun (WGS) entry which is preliminary data.</text>
</comment>
<reference evidence="2 3" key="1">
    <citation type="submission" date="2007-06" db="EMBL/GenBank/DDBJ databases">
        <authorList>
            <person name="Shimkets L."/>
            <person name="Ferriera S."/>
            <person name="Johnson J."/>
            <person name="Kravitz S."/>
            <person name="Beeson K."/>
            <person name="Sutton G."/>
            <person name="Rogers Y.-H."/>
            <person name="Friedman R."/>
            <person name="Frazier M."/>
            <person name="Venter J.C."/>
        </authorList>
    </citation>
    <scope>NUCLEOTIDE SEQUENCE [LARGE SCALE GENOMIC DNA]</scope>
    <source>
        <strain evidence="2 3">SIR-1</strain>
    </source>
</reference>
<organism evidence="2 3">
    <name type="scientific">Plesiocystis pacifica SIR-1</name>
    <dbReference type="NCBI Taxonomy" id="391625"/>
    <lineage>
        <taxon>Bacteria</taxon>
        <taxon>Pseudomonadati</taxon>
        <taxon>Myxococcota</taxon>
        <taxon>Polyangia</taxon>
        <taxon>Nannocystales</taxon>
        <taxon>Nannocystaceae</taxon>
        <taxon>Plesiocystis</taxon>
    </lineage>
</organism>
<sequence>MTQAKESADENPEAAQLRDELGRGVTMRARERGGLEPLSRRLPPTSPPPEAKPWSRVVRGRRKRQIGLILPRRTS</sequence>
<name>A6FXQ9_9BACT</name>